<proteinExistence type="predicted"/>
<accession>A0A382FAZ1</accession>
<reference evidence="1" key="1">
    <citation type="submission" date="2018-05" db="EMBL/GenBank/DDBJ databases">
        <authorList>
            <person name="Lanie J.A."/>
            <person name="Ng W.-L."/>
            <person name="Kazmierczak K.M."/>
            <person name="Andrzejewski T.M."/>
            <person name="Davidsen T.M."/>
            <person name="Wayne K.J."/>
            <person name="Tettelin H."/>
            <person name="Glass J.I."/>
            <person name="Rusch D."/>
            <person name="Podicherti R."/>
            <person name="Tsui H.-C.T."/>
            <person name="Winkler M.E."/>
        </authorList>
    </citation>
    <scope>NUCLEOTIDE SEQUENCE</scope>
</reference>
<dbReference type="EMBL" id="UINC01048821">
    <property type="protein sequence ID" value="SVB59839.1"/>
    <property type="molecule type" value="Genomic_DNA"/>
</dbReference>
<sequence>MHAVFSTNKVPAFVSTLILSLCLGCGDKTKGTNNSNAEGEAVPISSPSLPQEAKPLGEGLYAEMNTTKGIIRLKLEFEKTPQTVANFVGLAEG</sequence>
<dbReference type="InterPro" id="IPR029000">
    <property type="entry name" value="Cyclophilin-like_dom_sf"/>
</dbReference>
<feature type="non-terminal residue" evidence="1">
    <location>
        <position position="93"/>
    </location>
</feature>
<evidence type="ECO:0000313" key="1">
    <source>
        <dbReference type="EMBL" id="SVB59839.1"/>
    </source>
</evidence>
<dbReference type="SUPFAM" id="SSF50891">
    <property type="entry name" value="Cyclophilin-like"/>
    <property type="match status" value="1"/>
</dbReference>
<dbReference type="AlphaFoldDB" id="A0A382FAZ1"/>
<name>A0A382FAZ1_9ZZZZ</name>
<organism evidence="1">
    <name type="scientific">marine metagenome</name>
    <dbReference type="NCBI Taxonomy" id="408172"/>
    <lineage>
        <taxon>unclassified sequences</taxon>
        <taxon>metagenomes</taxon>
        <taxon>ecological metagenomes</taxon>
    </lineage>
</organism>
<gene>
    <name evidence="1" type="ORF">METZ01_LOCUS212693</name>
</gene>
<protein>
    <recommendedName>
        <fullName evidence="2">PPIase cyclophilin-type domain-containing protein</fullName>
    </recommendedName>
</protein>
<evidence type="ECO:0008006" key="2">
    <source>
        <dbReference type="Google" id="ProtNLM"/>
    </source>
</evidence>